<dbReference type="PANTHER" id="PTHR30204">
    <property type="entry name" value="REDOX-CYCLING DRUG-SENSING TRANSCRIPTIONAL ACTIVATOR SOXR"/>
    <property type="match status" value="1"/>
</dbReference>
<keyword evidence="1" id="KW-0678">Repressor</keyword>
<organism evidence="8 9">
    <name type="scientific">Kribbella jiaozuonensis</name>
    <dbReference type="NCBI Taxonomy" id="2575441"/>
    <lineage>
        <taxon>Bacteria</taxon>
        <taxon>Bacillati</taxon>
        <taxon>Actinomycetota</taxon>
        <taxon>Actinomycetes</taxon>
        <taxon>Propionibacteriales</taxon>
        <taxon>Kribbellaceae</taxon>
        <taxon>Kribbella</taxon>
    </lineage>
</organism>
<dbReference type="SUPFAM" id="SSF46955">
    <property type="entry name" value="Putative DNA-binding domain"/>
    <property type="match status" value="1"/>
</dbReference>
<evidence type="ECO:0000256" key="6">
    <source>
        <dbReference type="SAM" id="Phobius"/>
    </source>
</evidence>
<dbReference type="OrthoDB" id="9800334at2"/>
<dbReference type="AlphaFoldDB" id="A0A4U3LKP7"/>
<evidence type="ECO:0000313" key="8">
    <source>
        <dbReference type="EMBL" id="TKK76160.1"/>
    </source>
</evidence>
<dbReference type="PANTHER" id="PTHR30204:SF69">
    <property type="entry name" value="MERR-FAMILY TRANSCRIPTIONAL REGULATOR"/>
    <property type="match status" value="1"/>
</dbReference>
<sequence>MVCHRYSRCSWSRRRIARVFPDGVPVLLGANAPYSAGRSCVARTPGDSPGASSSEFRPGMVDVVTDRRGQVAPTGHGTVFAVGRVAALLGIPAVTLRSWERRYQVGPAQRSPGQHRRYTRADVERLQRMRNLIAAGTPAREAALLSATAGGADDDVAEVWTELEARSLVELASTARLQSLAEELQTCLTQRGLSSAWDQVIRPALRMLEARYVAAGDCIDIELVLTQAVSDAVDRHTDLLRPPAADAQHPVLLVCCPGERHCLPLKMLRGVLLGLAIPTVFLGPGLPAGAATAAIARITPSIVVLWALIRRRESMEFYRTIAGRGVVMCAAGPGWPHTPDPVRSLDGAVKRISGLWLTAEDLSSAVGMTGRQV</sequence>
<comment type="caution">
    <text evidence="8">The sequence shown here is derived from an EMBL/GenBank/DDBJ whole genome shotgun (WGS) entry which is preliminary data.</text>
</comment>
<keyword evidence="2" id="KW-0805">Transcription regulation</keyword>
<dbReference type="SMART" id="SM00422">
    <property type="entry name" value="HTH_MERR"/>
    <property type="match status" value="1"/>
</dbReference>
<dbReference type="RefSeq" id="WP_137257029.1">
    <property type="nucleotide sequence ID" value="NZ_SZPZ01000004.1"/>
</dbReference>
<protein>
    <submittedName>
        <fullName evidence="8">MerR family transcriptional regulator</fullName>
    </submittedName>
</protein>
<feature type="domain" description="HTH merR-type" evidence="7">
    <location>
        <begin position="79"/>
        <end position="148"/>
    </location>
</feature>
<gene>
    <name evidence="8" type="ORF">FDA38_27485</name>
</gene>
<keyword evidence="3" id="KW-0238">DNA-binding</keyword>
<name>A0A4U3LKP7_9ACTN</name>
<feature type="transmembrane region" description="Helical" evidence="6">
    <location>
        <begin position="290"/>
        <end position="309"/>
    </location>
</feature>
<dbReference type="InterPro" id="IPR047057">
    <property type="entry name" value="MerR_fam"/>
</dbReference>
<dbReference type="InterPro" id="IPR000551">
    <property type="entry name" value="MerR-type_HTH_dom"/>
</dbReference>
<dbReference type="PROSITE" id="PS50937">
    <property type="entry name" value="HTH_MERR_2"/>
    <property type="match status" value="1"/>
</dbReference>
<proteinExistence type="predicted"/>
<evidence type="ECO:0000256" key="4">
    <source>
        <dbReference type="ARBA" id="ARBA00023163"/>
    </source>
</evidence>
<dbReference type="Gene3D" id="3.40.50.280">
    <property type="entry name" value="Cobalamin-binding domain"/>
    <property type="match status" value="1"/>
</dbReference>
<dbReference type="Proteomes" id="UP000305836">
    <property type="component" value="Unassembled WGS sequence"/>
</dbReference>
<evidence type="ECO:0000256" key="1">
    <source>
        <dbReference type="ARBA" id="ARBA00022491"/>
    </source>
</evidence>
<dbReference type="GO" id="GO:0003700">
    <property type="term" value="F:DNA-binding transcription factor activity"/>
    <property type="evidence" value="ECO:0007669"/>
    <property type="project" value="InterPro"/>
</dbReference>
<keyword evidence="9" id="KW-1185">Reference proteome</keyword>
<dbReference type="Gene3D" id="1.10.1660.10">
    <property type="match status" value="1"/>
</dbReference>
<evidence type="ECO:0000259" key="7">
    <source>
        <dbReference type="PROSITE" id="PS50937"/>
    </source>
</evidence>
<evidence type="ECO:0000256" key="3">
    <source>
        <dbReference type="ARBA" id="ARBA00023125"/>
    </source>
</evidence>
<dbReference type="CDD" id="cd01104">
    <property type="entry name" value="HTH_MlrA-CarA"/>
    <property type="match status" value="1"/>
</dbReference>
<keyword evidence="6" id="KW-0472">Membrane</keyword>
<reference evidence="8 9" key="1">
    <citation type="submission" date="2019-04" db="EMBL/GenBank/DDBJ databases">
        <title>Kribbella sp. NEAU-THZ 27 nov., a novel actinomycete isolated from soil.</title>
        <authorList>
            <person name="Duan L."/>
        </authorList>
    </citation>
    <scope>NUCLEOTIDE SEQUENCE [LARGE SCALE GENOMIC DNA]</scope>
    <source>
        <strain evidence="9">NEAU-THZ27</strain>
    </source>
</reference>
<dbReference type="InterPro" id="IPR009061">
    <property type="entry name" value="DNA-bd_dom_put_sf"/>
</dbReference>
<dbReference type="GO" id="GO:0003677">
    <property type="term" value="F:DNA binding"/>
    <property type="evidence" value="ECO:0007669"/>
    <property type="project" value="UniProtKB-KW"/>
</dbReference>
<keyword evidence="4" id="KW-0804">Transcription</keyword>
<dbReference type="Pfam" id="PF13411">
    <property type="entry name" value="MerR_1"/>
    <property type="match status" value="1"/>
</dbReference>
<keyword evidence="6" id="KW-1133">Transmembrane helix</keyword>
<accession>A0A4U3LKP7</accession>
<evidence type="ECO:0000313" key="9">
    <source>
        <dbReference type="Proteomes" id="UP000305836"/>
    </source>
</evidence>
<evidence type="ECO:0000256" key="2">
    <source>
        <dbReference type="ARBA" id="ARBA00023015"/>
    </source>
</evidence>
<feature type="region of interest" description="Disordered" evidence="5">
    <location>
        <begin position="38"/>
        <end position="57"/>
    </location>
</feature>
<dbReference type="EMBL" id="SZPZ01000004">
    <property type="protein sequence ID" value="TKK76160.1"/>
    <property type="molecule type" value="Genomic_DNA"/>
</dbReference>
<keyword evidence="6" id="KW-0812">Transmembrane</keyword>
<evidence type="ECO:0000256" key="5">
    <source>
        <dbReference type="SAM" id="MobiDB-lite"/>
    </source>
</evidence>